<dbReference type="SMART" id="SM00267">
    <property type="entry name" value="GGDEF"/>
    <property type="match status" value="1"/>
</dbReference>
<dbReference type="InterPro" id="IPR043128">
    <property type="entry name" value="Rev_trsase/Diguanyl_cyclase"/>
</dbReference>
<comment type="caution">
    <text evidence="2">The sequence shown here is derived from an EMBL/GenBank/DDBJ whole genome shotgun (WGS) entry which is preliminary data.</text>
</comment>
<keyword evidence="3" id="KW-1185">Reference proteome</keyword>
<dbReference type="PANTHER" id="PTHR45138">
    <property type="entry name" value="REGULATORY COMPONENTS OF SENSORY TRANSDUCTION SYSTEM"/>
    <property type="match status" value="1"/>
</dbReference>
<protein>
    <recommendedName>
        <fullName evidence="1">GGDEF domain-containing protein</fullName>
    </recommendedName>
</protein>
<dbReference type="NCBIfam" id="TIGR00254">
    <property type="entry name" value="GGDEF"/>
    <property type="match status" value="1"/>
</dbReference>
<dbReference type="InterPro" id="IPR000160">
    <property type="entry name" value="GGDEF_dom"/>
</dbReference>
<dbReference type="AlphaFoldDB" id="A0A919MDS0"/>
<name>A0A919MDS0_9ACTN</name>
<dbReference type="PANTHER" id="PTHR45138:SF9">
    <property type="entry name" value="DIGUANYLATE CYCLASE DGCM-RELATED"/>
    <property type="match status" value="1"/>
</dbReference>
<accession>A0A919MDS0</accession>
<dbReference type="SUPFAM" id="SSF48452">
    <property type="entry name" value="TPR-like"/>
    <property type="match status" value="1"/>
</dbReference>
<sequence>MLFEGWELDRSDRESLSAALLELEDEINWDAAGMLERATRIERQARQLGDDLLVARARLSQANLHMRAGDLAGAARRIWKVHQWAAEHEARQLTARTHLVWAGIHRHLGDVAQCLEHSILSVELLDDDATEHMRIWHRAKLADALSLAGSMDAARLRYRQAADLARRLRRPDLQLAVLNNYAYAEFAAGHHEEAQSVAAWLQRHAEAHGFELDAALLDTIGAIQIENRQYATAERTLLSCIDRHYDGNQDDADALAEYLLTLARAQRCLGAYGRAQRSLNASRRLCAERELGHVLVKVHQEQAELYAARGEFAEAFAAHKDFFAAHTEQHSLRRQAQARTRQAMFETAEARQEAERFREQARRDPLTGLRNRRFLNEQLPGLIESDPELTVAMVDLDHYKRINDRLSHEVGDRVLVQVARLLERAAEDITPDAFVVRMGGEEFLLALPQTPAGRATAALDELRQTIKGHDWEPLTAGLPVTVSIGVACVGDFVEPAQITLLSTADRHLYAAKHGGRDRVVSSVTDSGQGSRAPAA</sequence>
<dbReference type="CDD" id="cd01949">
    <property type="entry name" value="GGDEF"/>
    <property type="match status" value="1"/>
</dbReference>
<dbReference type="GO" id="GO:0052621">
    <property type="term" value="F:diguanylate cyclase activity"/>
    <property type="evidence" value="ECO:0007669"/>
    <property type="project" value="TreeGrafter"/>
</dbReference>
<proteinExistence type="predicted"/>
<evidence type="ECO:0000259" key="1">
    <source>
        <dbReference type="PROSITE" id="PS50887"/>
    </source>
</evidence>
<gene>
    <name evidence="2" type="ORF">Afe05nite_38730</name>
</gene>
<reference evidence="2" key="1">
    <citation type="submission" date="2021-01" db="EMBL/GenBank/DDBJ databases">
        <title>Whole genome shotgun sequence of Actinoplanes ferrugineus NBRC 15555.</title>
        <authorList>
            <person name="Komaki H."/>
            <person name="Tamura T."/>
        </authorList>
    </citation>
    <scope>NUCLEOTIDE SEQUENCE</scope>
    <source>
        <strain evidence="2">NBRC 15555</strain>
    </source>
</reference>
<evidence type="ECO:0000313" key="2">
    <source>
        <dbReference type="EMBL" id="GIE12033.1"/>
    </source>
</evidence>
<organism evidence="2 3">
    <name type="scientific">Paractinoplanes ferrugineus</name>
    <dbReference type="NCBI Taxonomy" id="113564"/>
    <lineage>
        <taxon>Bacteria</taxon>
        <taxon>Bacillati</taxon>
        <taxon>Actinomycetota</taxon>
        <taxon>Actinomycetes</taxon>
        <taxon>Micromonosporales</taxon>
        <taxon>Micromonosporaceae</taxon>
        <taxon>Paractinoplanes</taxon>
    </lineage>
</organism>
<dbReference type="InterPro" id="IPR011990">
    <property type="entry name" value="TPR-like_helical_dom_sf"/>
</dbReference>
<evidence type="ECO:0000313" key="3">
    <source>
        <dbReference type="Proteomes" id="UP000598174"/>
    </source>
</evidence>
<dbReference type="EMBL" id="BOMM01000035">
    <property type="protein sequence ID" value="GIE12033.1"/>
    <property type="molecule type" value="Genomic_DNA"/>
</dbReference>
<dbReference type="Proteomes" id="UP000598174">
    <property type="component" value="Unassembled WGS sequence"/>
</dbReference>
<dbReference type="InterPro" id="IPR050469">
    <property type="entry name" value="Diguanylate_Cyclase"/>
</dbReference>
<dbReference type="PROSITE" id="PS50887">
    <property type="entry name" value="GGDEF"/>
    <property type="match status" value="1"/>
</dbReference>
<dbReference type="InterPro" id="IPR029787">
    <property type="entry name" value="Nucleotide_cyclase"/>
</dbReference>
<dbReference type="Gene3D" id="1.25.40.10">
    <property type="entry name" value="Tetratricopeptide repeat domain"/>
    <property type="match status" value="1"/>
</dbReference>
<dbReference type="Pfam" id="PF00990">
    <property type="entry name" value="GGDEF"/>
    <property type="match status" value="1"/>
</dbReference>
<dbReference type="SUPFAM" id="SSF55073">
    <property type="entry name" value="Nucleotide cyclase"/>
    <property type="match status" value="1"/>
</dbReference>
<feature type="domain" description="GGDEF" evidence="1">
    <location>
        <begin position="387"/>
        <end position="524"/>
    </location>
</feature>
<dbReference type="Gene3D" id="3.30.70.270">
    <property type="match status" value="1"/>
</dbReference>